<proteinExistence type="predicted"/>
<gene>
    <name evidence="1" type="ORF">PECUL_23A011784</name>
</gene>
<dbReference type="Gene3D" id="3.60.10.10">
    <property type="entry name" value="Endonuclease/exonuclease/phosphatase"/>
    <property type="match status" value="1"/>
</dbReference>
<accession>A0AAD1VS99</accession>
<reference evidence="1" key="1">
    <citation type="submission" date="2022-03" db="EMBL/GenBank/DDBJ databases">
        <authorList>
            <person name="Alioto T."/>
            <person name="Alioto T."/>
            <person name="Gomez Garrido J."/>
        </authorList>
    </citation>
    <scope>NUCLEOTIDE SEQUENCE</scope>
</reference>
<protein>
    <recommendedName>
        <fullName evidence="3">Endonuclease/exonuclease/phosphatase domain-containing protein</fullName>
    </recommendedName>
</protein>
<sequence>MQCLRSQTYTSLRKDRNFLRSTLNALDSFSEGTLVTGGDFNVPLDLKLDTSSGTMTLPDYIIRGTRALLREHQLSDCWRTLHCVDKDYTFYSTAHKSYYRLDYFLMQHRNLDNLISVRIAPMTWSDHAPVTMSIRPPAPPKNNGYGD</sequence>
<keyword evidence="2" id="KW-1185">Reference proteome</keyword>
<dbReference type="Proteomes" id="UP001295444">
    <property type="component" value="Chromosome 02"/>
</dbReference>
<dbReference type="SUPFAM" id="SSF56219">
    <property type="entry name" value="DNase I-like"/>
    <property type="match status" value="1"/>
</dbReference>
<evidence type="ECO:0008006" key="3">
    <source>
        <dbReference type="Google" id="ProtNLM"/>
    </source>
</evidence>
<name>A0AAD1VS99_PELCU</name>
<dbReference type="InterPro" id="IPR036691">
    <property type="entry name" value="Endo/exonu/phosph_ase_sf"/>
</dbReference>
<evidence type="ECO:0000313" key="2">
    <source>
        <dbReference type="Proteomes" id="UP001295444"/>
    </source>
</evidence>
<dbReference type="EMBL" id="OW240913">
    <property type="protein sequence ID" value="CAH2247024.1"/>
    <property type="molecule type" value="Genomic_DNA"/>
</dbReference>
<organism evidence="1 2">
    <name type="scientific">Pelobates cultripes</name>
    <name type="common">Western spadefoot toad</name>
    <dbReference type="NCBI Taxonomy" id="61616"/>
    <lineage>
        <taxon>Eukaryota</taxon>
        <taxon>Metazoa</taxon>
        <taxon>Chordata</taxon>
        <taxon>Craniata</taxon>
        <taxon>Vertebrata</taxon>
        <taxon>Euteleostomi</taxon>
        <taxon>Amphibia</taxon>
        <taxon>Batrachia</taxon>
        <taxon>Anura</taxon>
        <taxon>Pelobatoidea</taxon>
        <taxon>Pelobatidae</taxon>
        <taxon>Pelobates</taxon>
    </lineage>
</organism>
<dbReference type="AlphaFoldDB" id="A0AAD1VS99"/>
<evidence type="ECO:0000313" key="1">
    <source>
        <dbReference type="EMBL" id="CAH2247024.1"/>
    </source>
</evidence>